<feature type="compositionally biased region" description="Polar residues" evidence="1">
    <location>
        <begin position="33"/>
        <end position="45"/>
    </location>
</feature>
<evidence type="ECO:0000313" key="3">
    <source>
        <dbReference type="EMBL" id="ABP46278.1"/>
    </source>
</evidence>
<dbReference type="InterPro" id="IPR007410">
    <property type="entry name" value="LpqE-like"/>
</dbReference>
<dbReference type="STRING" id="350054.Mflv_3806"/>
<reference evidence="3" key="1">
    <citation type="submission" date="2007-04" db="EMBL/GenBank/DDBJ databases">
        <authorList>
            <consortium name="US DOE Joint Genome Institute"/>
            <person name="Copeland A."/>
            <person name="Lucas S."/>
            <person name="Lapidus A."/>
            <person name="Barry K."/>
            <person name="Detter J.C."/>
            <person name="Glavina del Rio T."/>
            <person name="Hammon N."/>
            <person name="Israni S."/>
            <person name="Dalin E."/>
            <person name="Tice H."/>
            <person name="Pitluck S."/>
            <person name="Chain P."/>
            <person name="Malfatti S."/>
            <person name="Shin M."/>
            <person name="Vergez L."/>
            <person name="Schmutz J."/>
            <person name="Larimer F."/>
            <person name="Land M."/>
            <person name="Hauser L."/>
            <person name="Kyrpides N."/>
            <person name="Mikhailova N."/>
            <person name="Miller C."/>
            <person name="Richardson P."/>
        </authorList>
    </citation>
    <scope>NUCLEOTIDE SEQUENCE</scope>
    <source>
        <strain evidence="3">PYR-GCK</strain>
    </source>
</reference>
<dbReference type="EMBL" id="CP000656">
    <property type="protein sequence ID" value="ABP46278.1"/>
    <property type="molecule type" value="Genomic_DNA"/>
</dbReference>
<protein>
    <submittedName>
        <fullName evidence="3">Uncharacterized protein</fullName>
    </submittedName>
</protein>
<dbReference type="AlphaFoldDB" id="A4TBS5"/>
<evidence type="ECO:0000256" key="1">
    <source>
        <dbReference type="SAM" id="MobiDB-lite"/>
    </source>
</evidence>
<sequence length="172" mass="17847">MPSEKLSKSGSALAVSVALLTSTVGCADDPLPESSNRGSGSDTVDTSVENAYIVPTYVPGRCAVQLNAGGALRFTLTNNRPAETERLLGISTSAAEQARVIRDVVIPPKSTVSFGEPNAEPGVDDASAPAVVLDRLDPDLVPATSTDVTFRFERAGEVTLPVPVEACPVQQP</sequence>
<dbReference type="Pfam" id="PF04314">
    <property type="entry name" value="PCuAC"/>
    <property type="match status" value="1"/>
</dbReference>
<keyword evidence="2" id="KW-0732">Signal</keyword>
<evidence type="ECO:0000256" key="2">
    <source>
        <dbReference type="SAM" id="SignalP"/>
    </source>
</evidence>
<reference evidence="3" key="2">
    <citation type="journal article" date="2013" name="PLoS ONE">
        <title>A Gene Expression Study of the Activities of Aromatic Ring-Cleavage Dioxygenases in Mycobacterium gilvum PYR-GCK to Changes in Salinity and pH during Pyrene Degradation.</title>
        <authorList>
            <person name="Badejo A.C."/>
            <person name="Badejo A.O."/>
            <person name="Shin K.H."/>
            <person name="Chai Y.G."/>
        </authorList>
    </citation>
    <scope>NUCLEOTIDE SEQUENCE [LARGE SCALE GENOMIC DNA]</scope>
    <source>
        <strain evidence="3">PYR-GCK</strain>
    </source>
</reference>
<dbReference type="InterPro" id="IPR036182">
    <property type="entry name" value="PCuAC_sf"/>
</dbReference>
<organism evidence="3">
    <name type="scientific">Mycolicibacterium gilvum (strain PYR-GCK)</name>
    <name type="common">Mycobacterium gilvum (strain PYR-GCK)</name>
    <dbReference type="NCBI Taxonomy" id="350054"/>
    <lineage>
        <taxon>Bacteria</taxon>
        <taxon>Bacillati</taxon>
        <taxon>Actinomycetota</taxon>
        <taxon>Actinomycetes</taxon>
        <taxon>Mycobacteriales</taxon>
        <taxon>Mycobacteriaceae</taxon>
        <taxon>Mycolicibacterium</taxon>
    </lineage>
</organism>
<dbReference type="eggNOG" id="ENOG5031F4M">
    <property type="taxonomic scope" value="Bacteria"/>
</dbReference>
<dbReference type="SUPFAM" id="SSF110087">
    <property type="entry name" value="DR1885-like metal-binding protein"/>
    <property type="match status" value="1"/>
</dbReference>
<dbReference type="PROSITE" id="PS51257">
    <property type="entry name" value="PROKAR_LIPOPROTEIN"/>
    <property type="match status" value="1"/>
</dbReference>
<dbReference type="HOGENOM" id="CLU_1553572_0_0_11"/>
<dbReference type="KEGG" id="mgi:Mflv_3806"/>
<feature type="region of interest" description="Disordered" evidence="1">
    <location>
        <begin position="26"/>
        <end position="45"/>
    </location>
</feature>
<gene>
    <name evidence="3" type="ordered locus">Mflv_3806</name>
</gene>
<accession>A4TBS5</accession>
<name>A4TBS5_MYCGI</name>
<dbReference type="OrthoDB" id="4732483at2"/>
<feature type="chain" id="PRO_5002674249" evidence="2">
    <location>
        <begin position="28"/>
        <end position="172"/>
    </location>
</feature>
<dbReference type="Gene3D" id="2.60.40.1890">
    <property type="entry name" value="PCu(A)C copper chaperone"/>
    <property type="match status" value="1"/>
</dbReference>
<proteinExistence type="predicted"/>
<feature type="signal peptide" evidence="2">
    <location>
        <begin position="1"/>
        <end position="27"/>
    </location>
</feature>